<evidence type="ECO:0000313" key="11">
    <source>
        <dbReference type="Proteomes" id="UP000564629"/>
    </source>
</evidence>
<dbReference type="Proteomes" id="UP000321723">
    <property type="component" value="Unassembled WGS sequence"/>
</dbReference>
<evidence type="ECO:0000313" key="8">
    <source>
        <dbReference type="EMBL" id="GEL46975.1"/>
    </source>
</evidence>
<feature type="transmembrane region" description="Helical" evidence="6">
    <location>
        <begin position="28"/>
        <end position="50"/>
    </location>
</feature>
<dbReference type="PANTHER" id="PTHR31272:SF4">
    <property type="entry name" value="CYTOCHROME C-TYPE BIOGENESIS PROTEIN HI_1454-RELATED"/>
    <property type="match status" value="1"/>
</dbReference>
<evidence type="ECO:0000256" key="3">
    <source>
        <dbReference type="ARBA" id="ARBA00022692"/>
    </source>
</evidence>
<proteinExistence type="inferred from homology"/>
<name>A0A511FCK0_9CELL</name>
<dbReference type="Pfam" id="PF02683">
    <property type="entry name" value="DsbD_TM"/>
    <property type="match status" value="1"/>
</dbReference>
<feature type="transmembrane region" description="Helical" evidence="6">
    <location>
        <begin position="234"/>
        <end position="255"/>
    </location>
</feature>
<sequence length="273" mass="27815">MTAPATLAAAADVGSAFATTAFSGPLLLALLVSLVAGAVSFASPCVLPLVPGYLGFLSGLTAQTVQPARAVAGRRPAPPAPGRGRLTLGVALFVLGFALVFVALGALAGSLGGALLRWQDPITRALGVVVIVMGVAFLGGVPFLQREVRVHRRPPATLWGAPVLGVTFGLGWTPCIGPTLAAVMALSLDGGSPARGAVLSAAYALGLGLPFVLLALGLQRSSRLLDIVRRRRRAISVVGGTMLVLIGIALVTGLWGRWAQSLQGLILIFQPVV</sequence>
<dbReference type="EMBL" id="JACHDN010000001">
    <property type="protein sequence ID" value="MBB5472880.1"/>
    <property type="molecule type" value="Genomic_DNA"/>
</dbReference>
<comment type="caution">
    <text evidence="8">The sequence shown here is derived from an EMBL/GenBank/DDBJ whole genome shotgun (WGS) entry which is preliminary data.</text>
</comment>
<dbReference type="GO" id="GO:0017004">
    <property type="term" value="P:cytochrome complex assembly"/>
    <property type="evidence" value="ECO:0007669"/>
    <property type="project" value="InterPro"/>
</dbReference>
<dbReference type="PANTHER" id="PTHR31272">
    <property type="entry name" value="CYTOCHROME C-TYPE BIOGENESIS PROTEIN HI_1454-RELATED"/>
    <property type="match status" value="1"/>
</dbReference>
<evidence type="ECO:0000259" key="7">
    <source>
        <dbReference type="Pfam" id="PF02683"/>
    </source>
</evidence>
<feature type="transmembrane region" description="Helical" evidence="6">
    <location>
        <begin position="156"/>
        <end position="185"/>
    </location>
</feature>
<reference evidence="9 11" key="2">
    <citation type="submission" date="2020-08" db="EMBL/GenBank/DDBJ databases">
        <title>Sequencing the genomes of 1000 actinobacteria strains.</title>
        <authorList>
            <person name="Klenk H.-P."/>
        </authorList>
    </citation>
    <scope>NUCLEOTIDE SEQUENCE [LARGE SCALE GENOMIC DNA]</scope>
    <source>
        <strain evidence="9 11">DSM 9581</strain>
    </source>
</reference>
<feature type="domain" description="Cytochrome C biogenesis protein transmembrane" evidence="7">
    <location>
        <begin position="27"/>
        <end position="243"/>
    </location>
</feature>
<keyword evidence="4 6" id="KW-1133">Transmembrane helix</keyword>
<gene>
    <name evidence="8" type="ORF">CHO01_20910</name>
    <name evidence="9" type="ORF">HNR08_001616</name>
</gene>
<dbReference type="InterPro" id="IPR003834">
    <property type="entry name" value="Cyt_c_assmbl_TM_dom"/>
</dbReference>
<reference evidence="8 10" key="1">
    <citation type="submission" date="2019-07" db="EMBL/GenBank/DDBJ databases">
        <title>Whole genome shotgun sequence of Cellulomonas hominis NBRC 16055.</title>
        <authorList>
            <person name="Hosoyama A."/>
            <person name="Uohara A."/>
            <person name="Ohji S."/>
            <person name="Ichikawa N."/>
        </authorList>
    </citation>
    <scope>NUCLEOTIDE SEQUENCE [LARGE SCALE GENOMIC DNA]</scope>
    <source>
        <strain evidence="8 10">NBRC 16055</strain>
    </source>
</reference>
<dbReference type="Proteomes" id="UP000564629">
    <property type="component" value="Unassembled WGS sequence"/>
</dbReference>
<keyword evidence="10" id="KW-1185">Reference proteome</keyword>
<comment type="subcellular location">
    <subcellularLocation>
        <location evidence="1">Membrane</location>
        <topology evidence="1">Multi-pass membrane protein</topology>
    </subcellularLocation>
</comment>
<dbReference type="InterPro" id="IPR051790">
    <property type="entry name" value="Cytochrome_c-biogenesis_DsbD"/>
</dbReference>
<feature type="transmembrane region" description="Helical" evidence="6">
    <location>
        <begin position="122"/>
        <end position="144"/>
    </location>
</feature>
<evidence type="ECO:0000256" key="4">
    <source>
        <dbReference type="ARBA" id="ARBA00022989"/>
    </source>
</evidence>
<evidence type="ECO:0000256" key="2">
    <source>
        <dbReference type="ARBA" id="ARBA00006143"/>
    </source>
</evidence>
<protein>
    <submittedName>
        <fullName evidence="8">Cytochrome C biogenesis protein CcdA</fullName>
    </submittedName>
    <submittedName>
        <fullName evidence="9">Cytochrome c-type biogenesis protein</fullName>
    </submittedName>
</protein>
<dbReference type="AlphaFoldDB" id="A0A511FCK0"/>
<evidence type="ECO:0000256" key="1">
    <source>
        <dbReference type="ARBA" id="ARBA00004141"/>
    </source>
</evidence>
<feature type="transmembrane region" description="Helical" evidence="6">
    <location>
        <begin position="90"/>
        <end position="116"/>
    </location>
</feature>
<evidence type="ECO:0000313" key="10">
    <source>
        <dbReference type="Proteomes" id="UP000321723"/>
    </source>
</evidence>
<dbReference type="GO" id="GO:0016020">
    <property type="term" value="C:membrane"/>
    <property type="evidence" value="ECO:0007669"/>
    <property type="project" value="UniProtKB-SubCell"/>
</dbReference>
<dbReference type="OrthoDB" id="9803065at2"/>
<keyword evidence="3 6" id="KW-0812">Transmembrane</keyword>
<organism evidence="8 10">
    <name type="scientific">Cellulomonas hominis</name>
    <dbReference type="NCBI Taxonomy" id="156981"/>
    <lineage>
        <taxon>Bacteria</taxon>
        <taxon>Bacillati</taxon>
        <taxon>Actinomycetota</taxon>
        <taxon>Actinomycetes</taxon>
        <taxon>Micrococcales</taxon>
        <taxon>Cellulomonadaceae</taxon>
        <taxon>Cellulomonas</taxon>
    </lineage>
</organism>
<evidence type="ECO:0000256" key="6">
    <source>
        <dbReference type="SAM" id="Phobius"/>
    </source>
</evidence>
<feature type="transmembrane region" description="Helical" evidence="6">
    <location>
        <begin position="197"/>
        <end position="218"/>
    </location>
</feature>
<comment type="similarity">
    <text evidence="2">Belongs to the DsbD family.</text>
</comment>
<evidence type="ECO:0000256" key="5">
    <source>
        <dbReference type="ARBA" id="ARBA00023136"/>
    </source>
</evidence>
<dbReference type="EMBL" id="BJVQ01000027">
    <property type="protein sequence ID" value="GEL46975.1"/>
    <property type="molecule type" value="Genomic_DNA"/>
</dbReference>
<keyword evidence="5 6" id="KW-0472">Membrane</keyword>
<dbReference type="RefSeq" id="WP_146837646.1">
    <property type="nucleotide sequence ID" value="NZ_BJVQ01000027.1"/>
</dbReference>
<accession>A0A511FCK0</accession>
<evidence type="ECO:0000313" key="9">
    <source>
        <dbReference type="EMBL" id="MBB5472880.1"/>
    </source>
</evidence>